<keyword evidence="3" id="KW-0732">Signal</keyword>
<keyword evidence="2" id="KW-0472">Membrane</keyword>
<feature type="transmembrane region" description="Helical" evidence="2">
    <location>
        <begin position="68"/>
        <end position="91"/>
    </location>
</feature>
<feature type="signal peptide" evidence="3">
    <location>
        <begin position="1"/>
        <end position="20"/>
    </location>
</feature>
<feature type="compositionally biased region" description="Polar residues" evidence="1">
    <location>
        <begin position="276"/>
        <end position="295"/>
    </location>
</feature>
<evidence type="ECO:0000256" key="1">
    <source>
        <dbReference type="SAM" id="MobiDB-lite"/>
    </source>
</evidence>
<dbReference type="EMBL" id="SNRW01022046">
    <property type="protein sequence ID" value="KAA6364117.1"/>
    <property type="molecule type" value="Genomic_DNA"/>
</dbReference>
<feature type="compositionally biased region" description="Basic and acidic residues" evidence="1">
    <location>
        <begin position="163"/>
        <end position="179"/>
    </location>
</feature>
<keyword evidence="2" id="KW-0812">Transmembrane</keyword>
<evidence type="ECO:0000256" key="2">
    <source>
        <dbReference type="SAM" id="Phobius"/>
    </source>
</evidence>
<evidence type="ECO:0000313" key="5">
    <source>
        <dbReference type="Proteomes" id="UP000324800"/>
    </source>
</evidence>
<proteinExistence type="predicted"/>
<gene>
    <name evidence="4" type="ORF">EZS28_040356</name>
</gene>
<keyword evidence="2" id="KW-1133">Transmembrane helix</keyword>
<evidence type="ECO:0000256" key="3">
    <source>
        <dbReference type="SAM" id="SignalP"/>
    </source>
</evidence>
<feature type="chain" id="PRO_5023868954" evidence="3">
    <location>
        <begin position="21"/>
        <end position="412"/>
    </location>
</feature>
<sequence length="412" mass="47376">MKVLTVVFLILLCLTQNENTEIPRQITQNISVAIETKAIKEEIEIYERQSQQNDDTKAQEEEAARTRLIIVTVCSSVFVVAVTILIVCCLCRCKVFRPRARYYDENEGANIIIRSYEDSDDDNIRKRKKKETNSVYKKTPVKEKEGKNPDETETQKQKVKPVKLKEKGGFDPQNDDRKSSVYNQKRPLDTGSIRSKVESPDPSVYTRPIYGPNHKDQPQKTPTRDNKDKNDVNYKRFNSPTPQTQPKQLDSGKIDDGKQPLYKSKGEKKPKKYLSDLQSQRSGFSTSSQKNSELMSPSDFAKKYPELLHSSPQKSHHKSRAPSMQSKKTHKRTRTQTIPTQTETPRSTSSSVLVSVYPSPNTSPKHTRAKSVSYQLKIPKDKKGDYQIFLPYGDKDEKKKKKRKKKEEEDQK</sequence>
<name>A0A5J4U0P2_9EUKA</name>
<feature type="region of interest" description="Disordered" evidence="1">
    <location>
        <begin position="120"/>
        <end position="412"/>
    </location>
</feature>
<dbReference type="AlphaFoldDB" id="A0A5J4U0P2"/>
<evidence type="ECO:0000313" key="4">
    <source>
        <dbReference type="EMBL" id="KAA6364117.1"/>
    </source>
</evidence>
<dbReference type="Proteomes" id="UP000324800">
    <property type="component" value="Unassembled WGS sequence"/>
</dbReference>
<feature type="compositionally biased region" description="Low complexity" evidence="1">
    <location>
        <begin position="335"/>
        <end position="360"/>
    </location>
</feature>
<comment type="caution">
    <text evidence="4">The sequence shown here is derived from an EMBL/GenBank/DDBJ whole genome shotgun (WGS) entry which is preliminary data.</text>
</comment>
<feature type="compositionally biased region" description="Polar residues" evidence="1">
    <location>
        <begin position="236"/>
        <end position="248"/>
    </location>
</feature>
<reference evidence="4 5" key="1">
    <citation type="submission" date="2019-03" db="EMBL/GenBank/DDBJ databases">
        <title>Single cell metagenomics reveals metabolic interactions within the superorganism composed of flagellate Streblomastix strix and complex community of Bacteroidetes bacteria on its surface.</title>
        <authorList>
            <person name="Treitli S.C."/>
            <person name="Kolisko M."/>
            <person name="Husnik F."/>
            <person name="Keeling P."/>
            <person name="Hampl V."/>
        </authorList>
    </citation>
    <scope>NUCLEOTIDE SEQUENCE [LARGE SCALE GENOMIC DNA]</scope>
    <source>
        <strain evidence="4">ST1C</strain>
    </source>
</reference>
<feature type="compositionally biased region" description="Basic and acidic residues" evidence="1">
    <location>
        <begin position="140"/>
        <end position="156"/>
    </location>
</feature>
<accession>A0A5J4U0P2</accession>
<organism evidence="4 5">
    <name type="scientific">Streblomastix strix</name>
    <dbReference type="NCBI Taxonomy" id="222440"/>
    <lineage>
        <taxon>Eukaryota</taxon>
        <taxon>Metamonada</taxon>
        <taxon>Preaxostyla</taxon>
        <taxon>Oxymonadida</taxon>
        <taxon>Streblomastigidae</taxon>
        <taxon>Streblomastix</taxon>
    </lineage>
</organism>
<protein>
    <submittedName>
        <fullName evidence="4">Uncharacterized protein</fullName>
    </submittedName>
</protein>
<feature type="compositionally biased region" description="Basic and acidic residues" evidence="1">
    <location>
        <begin position="213"/>
        <end position="234"/>
    </location>
</feature>
<feature type="non-terminal residue" evidence="4">
    <location>
        <position position="412"/>
    </location>
</feature>